<dbReference type="SUPFAM" id="SSF48225">
    <property type="entry name" value="Seven-hairpin glycosidases"/>
    <property type="match status" value="1"/>
</dbReference>
<comment type="similarity">
    <text evidence="3 9">Belongs to the glycosyl hydrolase 47 family.</text>
</comment>
<evidence type="ECO:0000256" key="9">
    <source>
        <dbReference type="RuleBase" id="RU361193"/>
    </source>
</evidence>
<sequence length="881" mass="99066">MILSPRLVNRIKKNRILLLVSIVFVLTVYRLFLAPDGSALPTPTGPNVVSNGALKPKQNLAGKADTKLQAQKAIIGEEPSFKINGRISSLNQGAVIGEKPGKINDANGARVAITDKVDESKEESPQLPLKHITPNQLNDLPPFATEEDIGIKLAKDEKKQQNKLENIQKELQLSTTLESVNSIDTEVVSQKIPVIVTGSGQSRWNDKRDSLQKILDTVILPRGTEKYPVDKLIKVPKINPVKRSGSKLGRIQAISFKETNNERTQRLARKDAIKNAFINSWYTYKNYAWGHDEVRPVSKTPIDPFVGWAATLVDALDTLKIMGLTQEYSEALAYVGEIDFKSSYRPEIPLFETTIRYLGGLLSAYDLSKGKDAILLTKAKELADNLMGAFDTPNRMPLLFFKWTNKDSLNHYRAGSKSVFSEIASLSMEFTRLSQLTDDSTYFDAIQRITHQVAKAAPNLDFPYLFSGNVDASGCEIVYYDDEARALSQPISVNEAKGRRDPLSIIQPDVLKPEPNLIKRSVESPKKPSLLYDEVIHSTFKFANQRAMCKPRGMVSVFDDNHLMKISTGGLIDSAYEYYLKEYILFEGIDDAEVAVYKDLYIETAEAIKANLLFRPLAEGDPDILVAGNILIRTDGSQYNDDEMSHLSCFLGGMFAMGAKALNRPQDLIIGEKLTQGCVWAYGATRTGVMPENFHVARCHDPLNCHFDANNYKKNVDSSAGLGDVDYRPSTYSRPEGIVKVIDANGKARWPVNGFYDQPASFHRMDPKYILRPEAIESVFYMYRISGDRKWQDIGWKMWERIDALCRTPEDANGYFGYSAVNDVSNDSRENYGGGFKDESESFWMAETLKYFFLLFDEPEVVSLDQYVLNTEAHPFRRYNF</sequence>
<dbReference type="InterPro" id="IPR036026">
    <property type="entry name" value="Seven-hairpin_glycosidases"/>
</dbReference>
<gene>
    <name evidence="11" type="ORF">NADFUDRAFT_83059</name>
</gene>
<keyword evidence="5 8" id="KW-1015">Disulfide bond</keyword>
<keyword evidence="9 11" id="KW-0326">Glycosidase</keyword>
<dbReference type="AlphaFoldDB" id="A0A1E3PHK4"/>
<organism evidence="11 12">
    <name type="scientific">Nadsonia fulvescens var. elongata DSM 6958</name>
    <dbReference type="NCBI Taxonomy" id="857566"/>
    <lineage>
        <taxon>Eukaryota</taxon>
        <taxon>Fungi</taxon>
        <taxon>Dikarya</taxon>
        <taxon>Ascomycota</taxon>
        <taxon>Saccharomycotina</taxon>
        <taxon>Dipodascomycetes</taxon>
        <taxon>Dipodascales</taxon>
        <taxon>Dipodascales incertae sedis</taxon>
        <taxon>Nadsonia</taxon>
    </lineage>
</organism>
<dbReference type="GO" id="GO:0016020">
    <property type="term" value="C:membrane"/>
    <property type="evidence" value="ECO:0007669"/>
    <property type="project" value="InterPro"/>
</dbReference>
<dbReference type="GO" id="GO:0004571">
    <property type="term" value="F:mannosyl-oligosaccharide 1,2-alpha-mannosidase activity"/>
    <property type="evidence" value="ECO:0007669"/>
    <property type="project" value="InterPro"/>
</dbReference>
<dbReference type="InterPro" id="IPR050749">
    <property type="entry name" value="Glycosyl_Hydrolase_47"/>
</dbReference>
<evidence type="ECO:0000256" key="4">
    <source>
        <dbReference type="ARBA" id="ARBA00022801"/>
    </source>
</evidence>
<evidence type="ECO:0000256" key="6">
    <source>
        <dbReference type="PIRSR" id="PIRSR601382-1"/>
    </source>
</evidence>
<evidence type="ECO:0000256" key="10">
    <source>
        <dbReference type="SAM" id="MobiDB-lite"/>
    </source>
</evidence>
<evidence type="ECO:0000256" key="2">
    <source>
        <dbReference type="ARBA" id="ARBA00004922"/>
    </source>
</evidence>
<dbReference type="GO" id="GO:0005975">
    <property type="term" value="P:carbohydrate metabolic process"/>
    <property type="evidence" value="ECO:0007669"/>
    <property type="project" value="InterPro"/>
</dbReference>
<feature type="active site" description="Proton donor" evidence="6">
    <location>
        <position position="692"/>
    </location>
</feature>
<evidence type="ECO:0000313" key="12">
    <source>
        <dbReference type="Proteomes" id="UP000095009"/>
    </source>
</evidence>
<keyword evidence="7" id="KW-0479">Metal-binding</keyword>
<dbReference type="OrthoDB" id="8118055at2759"/>
<dbReference type="PANTHER" id="PTHR11742:SF103">
    <property type="entry name" value="ENDOPLASMIC RETICULUM MANNOSIDASE MNL2-RELATED"/>
    <property type="match status" value="1"/>
</dbReference>
<dbReference type="PANTHER" id="PTHR11742">
    <property type="entry name" value="MANNOSYL-OLIGOSACCHARIDE ALPHA-1,2-MANNOSIDASE-RELATED"/>
    <property type="match status" value="1"/>
</dbReference>
<evidence type="ECO:0000256" key="3">
    <source>
        <dbReference type="ARBA" id="ARBA00007658"/>
    </source>
</evidence>
<dbReference type="STRING" id="857566.A0A1E3PHK4"/>
<evidence type="ECO:0000256" key="8">
    <source>
        <dbReference type="PIRSR" id="PIRSR601382-3"/>
    </source>
</evidence>
<comment type="cofactor">
    <cofactor evidence="1 7">
        <name>Ca(2+)</name>
        <dbReference type="ChEBI" id="CHEBI:29108"/>
    </cofactor>
</comment>
<name>A0A1E3PHK4_9ASCO</name>
<accession>A0A1E3PHK4</accession>
<dbReference type="PRINTS" id="PR00747">
    <property type="entry name" value="GLYHDRLASE47"/>
</dbReference>
<proteinExistence type="inferred from homology"/>
<dbReference type="Gene3D" id="1.50.10.10">
    <property type="match status" value="2"/>
</dbReference>
<dbReference type="InterPro" id="IPR001382">
    <property type="entry name" value="Glyco_hydro_47"/>
</dbReference>
<dbReference type="GO" id="GO:0005509">
    <property type="term" value="F:calcium ion binding"/>
    <property type="evidence" value="ECO:0007669"/>
    <property type="project" value="InterPro"/>
</dbReference>
<evidence type="ECO:0000256" key="5">
    <source>
        <dbReference type="ARBA" id="ARBA00023157"/>
    </source>
</evidence>
<dbReference type="InterPro" id="IPR012341">
    <property type="entry name" value="6hp_glycosidase-like_sf"/>
</dbReference>
<evidence type="ECO:0000256" key="7">
    <source>
        <dbReference type="PIRSR" id="PIRSR601382-2"/>
    </source>
</evidence>
<keyword evidence="7" id="KW-0106">Calcium</keyword>
<evidence type="ECO:0000256" key="1">
    <source>
        <dbReference type="ARBA" id="ARBA00001913"/>
    </source>
</evidence>
<dbReference type="GO" id="GO:0005783">
    <property type="term" value="C:endoplasmic reticulum"/>
    <property type="evidence" value="ECO:0007669"/>
    <property type="project" value="TreeGrafter"/>
</dbReference>
<feature type="binding site" evidence="7">
    <location>
        <position position="871"/>
    </location>
    <ligand>
        <name>Ca(2+)</name>
        <dbReference type="ChEBI" id="CHEBI:29108"/>
    </ligand>
</feature>
<dbReference type="Pfam" id="PF01532">
    <property type="entry name" value="Glyco_hydro_47"/>
    <property type="match status" value="1"/>
</dbReference>
<feature type="active site" description="Proton donor" evidence="6">
    <location>
        <position position="352"/>
    </location>
</feature>
<evidence type="ECO:0000313" key="11">
    <source>
        <dbReference type="EMBL" id="ODQ64906.1"/>
    </source>
</evidence>
<protein>
    <recommendedName>
        <fullName evidence="9">alpha-1,2-Mannosidase</fullName>
        <ecNumber evidence="9">3.2.1.-</ecNumber>
    </recommendedName>
</protein>
<feature type="region of interest" description="Disordered" evidence="10">
    <location>
        <begin position="117"/>
        <end position="141"/>
    </location>
</feature>
<keyword evidence="12" id="KW-1185">Reference proteome</keyword>
<feature type="active site" evidence="6">
    <location>
        <position position="573"/>
    </location>
</feature>
<comment type="pathway">
    <text evidence="2">Protein modification; protein glycosylation.</text>
</comment>
<dbReference type="GO" id="GO:0036503">
    <property type="term" value="P:ERAD pathway"/>
    <property type="evidence" value="ECO:0007669"/>
    <property type="project" value="UniProtKB-ARBA"/>
</dbReference>
<dbReference type="EC" id="3.2.1.-" evidence="9"/>
<dbReference type="Proteomes" id="UP000095009">
    <property type="component" value="Unassembled WGS sequence"/>
</dbReference>
<feature type="active site" evidence="6">
    <location>
        <position position="774"/>
    </location>
</feature>
<feature type="disulfide bond" evidence="8">
    <location>
        <begin position="649"/>
        <end position="678"/>
    </location>
</feature>
<dbReference type="EMBL" id="KV454410">
    <property type="protein sequence ID" value="ODQ64906.1"/>
    <property type="molecule type" value="Genomic_DNA"/>
</dbReference>
<reference evidence="11 12" key="1">
    <citation type="journal article" date="2016" name="Proc. Natl. Acad. Sci. U.S.A.">
        <title>Comparative genomics of biotechnologically important yeasts.</title>
        <authorList>
            <person name="Riley R."/>
            <person name="Haridas S."/>
            <person name="Wolfe K.H."/>
            <person name="Lopes M.R."/>
            <person name="Hittinger C.T."/>
            <person name="Goeker M."/>
            <person name="Salamov A.A."/>
            <person name="Wisecaver J.H."/>
            <person name="Long T.M."/>
            <person name="Calvey C.H."/>
            <person name="Aerts A.L."/>
            <person name="Barry K.W."/>
            <person name="Choi C."/>
            <person name="Clum A."/>
            <person name="Coughlan A.Y."/>
            <person name="Deshpande S."/>
            <person name="Douglass A.P."/>
            <person name="Hanson S.J."/>
            <person name="Klenk H.-P."/>
            <person name="LaButti K.M."/>
            <person name="Lapidus A."/>
            <person name="Lindquist E.A."/>
            <person name="Lipzen A.M."/>
            <person name="Meier-Kolthoff J.P."/>
            <person name="Ohm R.A."/>
            <person name="Otillar R.P."/>
            <person name="Pangilinan J.L."/>
            <person name="Peng Y."/>
            <person name="Rokas A."/>
            <person name="Rosa C.A."/>
            <person name="Scheuner C."/>
            <person name="Sibirny A.A."/>
            <person name="Slot J.C."/>
            <person name="Stielow J.B."/>
            <person name="Sun H."/>
            <person name="Kurtzman C.P."/>
            <person name="Blackwell M."/>
            <person name="Grigoriev I.V."/>
            <person name="Jeffries T.W."/>
        </authorList>
    </citation>
    <scope>NUCLEOTIDE SEQUENCE [LARGE SCALE GENOMIC DNA]</scope>
    <source>
        <strain evidence="11 12">DSM 6958</strain>
    </source>
</reference>
<keyword evidence="4 9" id="KW-0378">Hydrolase</keyword>